<reference evidence="2 3" key="1">
    <citation type="submission" date="2024-10" db="EMBL/GenBank/DDBJ databases">
        <authorList>
            <person name="Kim D."/>
        </authorList>
    </citation>
    <scope>NUCLEOTIDE SEQUENCE [LARGE SCALE GENOMIC DNA]</scope>
    <source>
        <strain evidence="2">BH-2024</strain>
    </source>
</reference>
<sequence length="81" mass="9091">MEQNEIEEDTLSAFGDDEQNLAILDIVGTVAPFAPFFVEKNGRHSEAQQKPFTEEGTFTERTDGRTDGQLTRKRVKCINAT</sequence>
<dbReference type="EMBL" id="JBICBT010001303">
    <property type="protein sequence ID" value="KAL3073980.1"/>
    <property type="molecule type" value="Genomic_DNA"/>
</dbReference>
<keyword evidence="3" id="KW-1185">Reference proteome</keyword>
<evidence type="ECO:0000256" key="1">
    <source>
        <dbReference type="SAM" id="MobiDB-lite"/>
    </source>
</evidence>
<feature type="region of interest" description="Disordered" evidence="1">
    <location>
        <begin position="42"/>
        <end position="70"/>
    </location>
</feature>
<dbReference type="AlphaFoldDB" id="A0ABD2I9T8"/>
<accession>A0ABD2I9T8</accession>
<protein>
    <submittedName>
        <fullName evidence="2">Uncharacterized protein</fullName>
    </submittedName>
</protein>
<comment type="caution">
    <text evidence="2">The sequence shown here is derived from an EMBL/GenBank/DDBJ whole genome shotgun (WGS) entry which is preliminary data.</text>
</comment>
<proteinExistence type="predicted"/>
<organism evidence="2 3">
    <name type="scientific">Heterodera trifolii</name>
    <dbReference type="NCBI Taxonomy" id="157864"/>
    <lineage>
        <taxon>Eukaryota</taxon>
        <taxon>Metazoa</taxon>
        <taxon>Ecdysozoa</taxon>
        <taxon>Nematoda</taxon>
        <taxon>Chromadorea</taxon>
        <taxon>Rhabditida</taxon>
        <taxon>Tylenchina</taxon>
        <taxon>Tylenchomorpha</taxon>
        <taxon>Tylenchoidea</taxon>
        <taxon>Heteroderidae</taxon>
        <taxon>Heteroderinae</taxon>
        <taxon>Heterodera</taxon>
    </lineage>
</organism>
<name>A0ABD2I9T8_9BILA</name>
<dbReference type="Proteomes" id="UP001620626">
    <property type="component" value="Unassembled WGS sequence"/>
</dbReference>
<evidence type="ECO:0000313" key="2">
    <source>
        <dbReference type="EMBL" id="KAL3073980.1"/>
    </source>
</evidence>
<gene>
    <name evidence="2" type="ORF">niasHT_039534</name>
</gene>
<evidence type="ECO:0000313" key="3">
    <source>
        <dbReference type="Proteomes" id="UP001620626"/>
    </source>
</evidence>